<keyword evidence="10" id="KW-0472">Membrane</keyword>
<evidence type="ECO:0000256" key="5">
    <source>
        <dbReference type="ARBA" id="ARBA00022741"/>
    </source>
</evidence>
<keyword evidence="14" id="KW-1185">Reference proteome</keyword>
<dbReference type="InterPro" id="IPR011712">
    <property type="entry name" value="Sig_transdc_His_kin_sub3_dim/P"/>
</dbReference>
<keyword evidence="6 13" id="KW-0418">Kinase</keyword>
<evidence type="ECO:0000256" key="6">
    <source>
        <dbReference type="ARBA" id="ARBA00022777"/>
    </source>
</evidence>
<comment type="catalytic activity">
    <reaction evidence="1">
        <text>ATP + protein L-histidine = ADP + protein N-phospho-L-histidine.</text>
        <dbReference type="EC" id="2.7.13.3"/>
    </reaction>
</comment>
<dbReference type="PANTHER" id="PTHR24421:SF10">
    <property type="entry name" value="NITRATE_NITRITE SENSOR PROTEIN NARQ"/>
    <property type="match status" value="1"/>
</dbReference>
<dbReference type="AlphaFoldDB" id="A0A1I2ENC7"/>
<protein>
    <recommendedName>
        <fullName evidence="2">histidine kinase</fullName>
        <ecNumber evidence="2">2.7.13.3</ecNumber>
    </recommendedName>
</protein>
<dbReference type="RefSeq" id="WP_093613528.1">
    <property type="nucleotide sequence ID" value="NZ_BOMT01000096.1"/>
</dbReference>
<name>A0A1I2ENC7_9ACTN</name>
<dbReference type="InterPro" id="IPR055558">
    <property type="entry name" value="DUF7134"/>
</dbReference>
<dbReference type="GO" id="GO:0046983">
    <property type="term" value="F:protein dimerization activity"/>
    <property type="evidence" value="ECO:0007669"/>
    <property type="project" value="InterPro"/>
</dbReference>
<evidence type="ECO:0000313" key="13">
    <source>
        <dbReference type="EMBL" id="SFE94309.1"/>
    </source>
</evidence>
<feature type="coiled-coil region" evidence="9">
    <location>
        <begin position="170"/>
        <end position="197"/>
    </location>
</feature>
<dbReference type="InterPro" id="IPR036890">
    <property type="entry name" value="HATPase_C_sf"/>
</dbReference>
<proteinExistence type="predicted"/>
<evidence type="ECO:0000256" key="9">
    <source>
        <dbReference type="SAM" id="Coils"/>
    </source>
</evidence>
<evidence type="ECO:0000259" key="11">
    <source>
        <dbReference type="Pfam" id="PF07730"/>
    </source>
</evidence>
<evidence type="ECO:0000256" key="2">
    <source>
        <dbReference type="ARBA" id="ARBA00012438"/>
    </source>
</evidence>
<dbReference type="Pfam" id="PF07730">
    <property type="entry name" value="HisKA_3"/>
    <property type="match status" value="1"/>
</dbReference>
<dbReference type="Gene3D" id="1.20.5.1930">
    <property type="match status" value="1"/>
</dbReference>
<keyword evidence="10" id="KW-1133">Transmembrane helix</keyword>
<keyword evidence="10" id="KW-0812">Transmembrane</keyword>
<dbReference type="Pfam" id="PF23539">
    <property type="entry name" value="DUF7134"/>
    <property type="match status" value="1"/>
</dbReference>
<dbReference type="STRING" id="35752.SAMN05421541_104602"/>
<dbReference type="EC" id="2.7.13.3" evidence="2"/>
<dbReference type="EMBL" id="FONV01000004">
    <property type="protein sequence ID" value="SFE94309.1"/>
    <property type="molecule type" value="Genomic_DNA"/>
</dbReference>
<keyword evidence="9" id="KW-0175">Coiled coil</keyword>
<evidence type="ECO:0000313" key="14">
    <source>
        <dbReference type="Proteomes" id="UP000199645"/>
    </source>
</evidence>
<keyword evidence="4" id="KW-0808">Transferase</keyword>
<evidence type="ECO:0000256" key="7">
    <source>
        <dbReference type="ARBA" id="ARBA00022840"/>
    </source>
</evidence>
<accession>A0A1I2ENC7</accession>
<feature type="transmembrane region" description="Helical" evidence="10">
    <location>
        <begin position="24"/>
        <end position="43"/>
    </location>
</feature>
<feature type="domain" description="Signal transduction histidine kinase subgroup 3 dimerisation and phosphoacceptor" evidence="11">
    <location>
        <begin position="195"/>
        <end position="259"/>
    </location>
</feature>
<feature type="domain" description="DUF7134" evidence="12">
    <location>
        <begin position="24"/>
        <end position="174"/>
    </location>
</feature>
<dbReference type="Proteomes" id="UP000199645">
    <property type="component" value="Unassembled WGS sequence"/>
</dbReference>
<feature type="transmembrane region" description="Helical" evidence="10">
    <location>
        <begin position="99"/>
        <end position="125"/>
    </location>
</feature>
<evidence type="ECO:0000256" key="1">
    <source>
        <dbReference type="ARBA" id="ARBA00000085"/>
    </source>
</evidence>
<sequence>MTPTTAAHRPAAGGRTGRRLAREAALLSLLCLFDLVTASTAIIHDTGTGPLRREAQVAAAVLGVGLLVWRWRAPVLVFALVWAHAGAVWLLLHEYRPTAALVVALYTVAVTCRPAVTAAALGAAVTRSVLSGVDSVRVEAYPEARVGEFLVTILMFTVVYTVAVGVGTLVRRQRRRVRALQEERRRARLDAVAAERRRLAAELHDVVSHSVTLMVLQAAGAARLPDDDLAGVRQALLHIQDAGQQAMAELRRLLDVLQASGGTPHSMAPSPRLSSLDSLLDTVRQAGLRVDLDTVGDAGPVDPSVELTAFRVAQEALTNALKHVGPGARVGVRLIWRDTLTVQVDSEAAATAGVAGLSAGHGLASLAERVRTVGGTLATGYRPGGGFRVSATLPLAGRSLRLPVTSLVTDP</sequence>
<keyword evidence="5" id="KW-0547">Nucleotide-binding</keyword>
<evidence type="ECO:0000256" key="8">
    <source>
        <dbReference type="ARBA" id="ARBA00023012"/>
    </source>
</evidence>
<organism evidence="13 14">
    <name type="scientific">Actinoplanes philippinensis</name>
    <dbReference type="NCBI Taxonomy" id="35752"/>
    <lineage>
        <taxon>Bacteria</taxon>
        <taxon>Bacillati</taxon>
        <taxon>Actinomycetota</taxon>
        <taxon>Actinomycetes</taxon>
        <taxon>Micromonosporales</taxon>
        <taxon>Micromonosporaceae</taxon>
        <taxon>Actinoplanes</taxon>
    </lineage>
</organism>
<dbReference type="GO" id="GO:0005524">
    <property type="term" value="F:ATP binding"/>
    <property type="evidence" value="ECO:0007669"/>
    <property type="project" value="UniProtKB-KW"/>
</dbReference>
<dbReference type="CDD" id="cd16917">
    <property type="entry name" value="HATPase_UhpB-NarQ-NarX-like"/>
    <property type="match status" value="1"/>
</dbReference>
<feature type="transmembrane region" description="Helical" evidence="10">
    <location>
        <begin position="71"/>
        <end position="92"/>
    </location>
</feature>
<evidence type="ECO:0000256" key="3">
    <source>
        <dbReference type="ARBA" id="ARBA00022553"/>
    </source>
</evidence>
<keyword evidence="8" id="KW-0902">Two-component regulatory system</keyword>
<reference evidence="13 14" key="1">
    <citation type="submission" date="2016-10" db="EMBL/GenBank/DDBJ databases">
        <authorList>
            <person name="de Groot N.N."/>
        </authorList>
    </citation>
    <scope>NUCLEOTIDE SEQUENCE [LARGE SCALE GENOMIC DNA]</scope>
    <source>
        <strain evidence="13 14">DSM 43019</strain>
    </source>
</reference>
<evidence type="ECO:0000256" key="10">
    <source>
        <dbReference type="SAM" id="Phobius"/>
    </source>
</evidence>
<keyword evidence="7" id="KW-0067">ATP-binding</keyword>
<dbReference type="InterPro" id="IPR050482">
    <property type="entry name" value="Sensor_HK_TwoCompSys"/>
</dbReference>
<dbReference type="GO" id="GO:0000155">
    <property type="term" value="F:phosphorelay sensor kinase activity"/>
    <property type="evidence" value="ECO:0007669"/>
    <property type="project" value="InterPro"/>
</dbReference>
<keyword evidence="3" id="KW-0597">Phosphoprotein</keyword>
<gene>
    <name evidence="13" type="ORF">SAMN05421541_104602</name>
</gene>
<dbReference type="Gene3D" id="3.30.565.10">
    <property type="entry name" value="Histidine kinase-like ATPase, C-terminal domain"/>
    <property type="match status" value="1"/>
</dbReference>
<dbReference type="OrthoDB" id="227596at2"/>
<dbReference type="GO" id="GO:0016020">
    <property type="term" value="C:membrane"/>
    <property type="evidence" value="ECO:0007669"/>
    <property type="project" value="InterPro"/>
</dbReference>
<feature type="transmembrane region" description="Helical" evidence="10">
    <location>
        <begin position="149"/>
        <end position="170"/>
    </location>
</feature>
<evidence type="ECO:0000259" key="12">
    <source>
        <dbReference type="Pfam" id="PF23539"/>
    </source>
</evidence>
<evidence type="ECO:0000256" key="4">
    <source>
        <dbReference type="ARBA" id="ARBA00022679"/>
    </source>
</evidence>
<dbReference type="SUPFAM" id="SSF55874">
    <property type="entry name" value="ATPase domain of HSP90 chaperone/DNA topoisomerase II/histidine kinase"/>
    <property type="match status" value="1"/>
</dbReference>
<dbReference type="PANTHER" id="PTHR24421">
    <property type="entry name" value="NITRATE/NITRITE SENSOR PROTEIN NARX-RELATED"/>
    <property type="match status" value="1"/>
</dbReference>